<evidence type="ECO:0000259" key="1">
    <source>
        <dbReference type="Pfam" id="PF01494"/>
    </source>
</evidence>
<proteinExistence type="predicted"/>
<feature type="domain" description="FAD-binding" evidence="1">
    <location>
        <begin position="8"/>
        <end position="328"/>
    </location>
</feature>
<reference evidence="2" key="1">
    <citation type="journal article" date="2014" name="Int. J. Syst. Evol. Microbiol.">
        <title>Complete genome sequence of Corynebacterium casei LMG S-19264T (=DSM 44701T), isolated from a smear-ripened cheese.</title>
        <authorList>
            <consortium name="US DOE Joint Genome Institute (JGI-PGF)"/>
            <person name="Walter F."/>
            <person name="Albersmeier A."/>
            <person name="Kalinowski J."/>
            <person name="Ruckert C."/>
        </authorList>
    </citation>
    <scope>NUCLEOTIDE SEQUENCE</scope>
    <source>
        <strain evidence="2">CGMCC 1.15880</strain>
    </source>
</reference>
<sequence length="391" mass="42998">MLTDIIACDVLIVGGGPAGLSVASHLGDEVHSIVVHQDAEIGLPVRTSGGTWKRDMEALGIPPQMYRVIDQLDFFSDNAEARFAVDDDKMAVMDVTAVYQHLASLSDGKRSELMTGAKFLSCIEQEDGQFLSQIRSRERGSFSILSAMVIDASGWQSAVIESLGLGRKPQRTGVGIEYEFPIGNFDPNRAVLFVGSSALTGYGWIFPTPGDRLRLGIGVIYPDTDLTPRQVMEDFKASGQAARYGIEIPQDYEVNAGIIPSEPYDPELVFGKVVRTGDSANFATPTVGEGIRIAVEYGRLLGAEVTAYLNGDDKALGRYEAAARQAFQRDYRFGFMVNTRIAGYSPERWDKSVERLGRLSEQEMTELVRSRFGWRTMARTVWLNIKAKISG</sequence>
<gene>
    <name evidence="2" type="ORF">GCM10011498_18140</name>
</gene>
<dbReference type="PRINTS" id="PR00420">
    <property type="entry name" value="RNGMNOXGNASE"/>
</dbReference>
<dbReference type="GO" id="GO:0071949">
    <property type="term" value="F:FAD binding"/>
    <property type="evidence" value="ECO:0007669"/>
    <property type="project" value="InterPro"/>
</dbReference>
<dbReference type="SUPFAM" id="SSF51905">
    <property type="entry name" value="FAD/NAD(P)-binding domain"/>
    <property type="match status" value="1"/>
</dbReference>
<dbReference type="RefSeq" id="WP_188673662.1">
    <property type="nucleotide sequence ID" value="NZ_BMKA01000002.1"/>
</dbReference>
<dbReference type="InterPro" id="IPR050407">
    <property type="entry name" value="Geranylgeranyl_reductase"/>
</dbReference>
<reference evidence="2" key="2">
    <citation type="submission" date="2020-09" db="EMBL/GenBank/DDBJ databases">
        <authorList>
            <person name="Sun Q."/>
            <person name="Zhou Y."/>
        </authorList>
    </citation>
    <scope>NUCLEOTIDE SEQUENCE</scope>
    <source>
        <strain evidence="2">CGMCC 1.15880</strain>
    </source>
</reference>
<organism evidence="2 3">
    <name type="scientific">Neptunicoccus cionae</name>
    <dbReference type="NCBI Taxonomy" id="2035344"/>
    <lineage>
        <taxon>Bacteria</taxon>
        <taxon>Pseudomonadati</taxon>
        <taxon>Pseudomonadota</taxon>
        <taxon>Alphaproteobacteria</taxon>
        <taxon>Rhodobacterales</taxon>
        <taxon>Paracoccaceae</taxon>
        <taxon>Neptunicoccus</taxon>
    </lineage>
</organism>
<accession>A0A916VPR1</accession>
<dbReference type="InterPro" id="IPR036188">
    <property type="entry name" value="FAD/NAD-bd_sf"/>
</dbReference>
<dbReference type="PANTHER" id="PTHR42685:SF18">
    <property type="entry name" value="DIGERANYLGERANYLGLYCEROPHOSPHOLIPID REDUCTASE"/>
    <property type="match status" value="1"/>
</dbReference>
<evidence type="ECO:0000313" key="3">
    <source>
        <dbReference type="Proteomes" id="UP000628017"/>
    </source>
</evidence>
<dbReference type="InterPro" id="IPR002938">
    <property type="entry name" value="FAD-bd"/>
</dbReference>
<dbReference type="Pfam" id="PF01494">
    <property type="entry name" value="FAD_binding_3"/>
    <property type="match status" value="1"/>
</dbReference>
<evidence type="ECO:0000313" key="2">
    <source>
        <dbReference type="EMBL" id="GGA17887.1"/>
    </source>
</evidence>
<dbReference type="AlphaFoldDB" id="A0A916VPR1"/>
<dbReference type="PANTHER" id="PTHR42685">
    <property type="entry name" value="GERANYLGERANYL DIPHOSPHATE REDUCTASE"/>
    <property type="match status" value="1"/>
</dbReference>
<dbReference type="Proteomes" id="UP000628017">
    <property type="component" value="Unassembled WGS sequence"/>
</dbReference>
<name>A0A916VPR1_9RHOB</name>
<keyword evidence="3" id="KW-1185">Reference proteome</keyword>
<dbReference type="Gene3D" id="3.50.50.60">
    <property type="entry name" value="FAD/NAD(P)-binding domain"/>
    <property type="match status" value="1"/>
</dbReference>
<dbReference type="EMBL" id="BMKA01000002">
    <property type="protein sequence ID" value="GGA17887.1"/>
    <property type="molecule type" value="Genomic_DNA"/>
</dbReference>
<protein>
    <recommendedName>
        <fullName evidence="1">FAD-binding domain-containing protein</fullName>
    </recommendedName>
</protein>
<comment type="caution">
    <text evidence="2">The sequence shown here is derived from an EMBL/GenBank/DDBJ whole genome shotgun (WGS) entry which is preliminary data.</text>
</comment>